<dbReference type="InterPro" id="IPR049452">
    <property type="entry name" value="Anoctamin_TM"/>
</dbReference>
<feature type="domain" description="Anoctamin transmembrane" evidence="7">
    <location>
        <begin position="56"/>
        <end position="166"/>
    </location>
</feature>
<protein>
    <recommendedName>
        <fullName evidence="6">Anoctamin</fullName>
    </recommendedName>
</protein>
<reference evidence="8 9" key="1">
    <citation type="submission" date="2019-04" db="EMBL/GenBank/DDBJ databases">
        <title>The sequence and de novo assembly of Takifugu bimaculatus genome using PacBio and Hi-C technologies.</title>
        <authorList>
            <person name="Xu P."/>
            <person name="Liu B."/>
            <person name="Zhou Z."/>
        </authorList>
    </citation>
    <scope>NUCLEOTIDE SEQUENCE [LARGE SCALE GENOMIC DNA]</scope>
    <source>
        <strain evidence="8">TB-2018</strain>
        <tissue evidence="8">Muscle</tissue>
    </source>
</reference>
<feature type="transmembrane region" description="Helical" evidence="6">
    <location>
        <begin position="204"/>
        <end position="233"/>
    </location>
</feature>
<comment type="caution">
    <text evidence="8">The sequence shown here is derived from an EMBL/GenBank/DDBJ whole genome shotgun (WGS) entry which is preliminary data.</text>
</comment>
<feature type="transmembrane region" description="Helical" evidence="6">
    <location>
        <begin position="83"/>
        <end position="106"/>
    </location>
</feature>
<keyword evidence="9" id="KW-1185">Reference proteome</keyword>
<feature type="transmembrane region" description="Helical" evidence="6">
    <location>
        <begin position="315"/>
        <end position="338"/>
    </location>
</feature>
<comment type="similarity">
    <text evidence="2 6">Belongs to the anoctamin family.</text>
</comment>
<evidence type="ECO:0000313" key="9">
    <source>
        <dbReference type="Proteomes" id="UP000516260"/>
    </source>
</evidence>
<dbReference type="EMBL" id="SWLE01000016">
    <property type="protein sequence ID" value="TNM90524.1"/>
    <property type="molecule type" value="Genomic_DNA"/>
</dbReference>
<gene>
    <name evidence="8" type="ORF">fugu_002813</name>
</gene>
<proteinExistence type="inferred from homology"/>
<dbReference type="InterPro" id="IPR007632">
    <property type="entry name" value="Anoctamin"/>
</dbReference>
<evidence type="ECO:0000256" key="6">
    <source>
        <dbReference type="RuleBase" id="RU280814"/>
    </source>
</evidence>
<dbReference type="Proteomes" id="UP000516260">
    <property type="component" value="Chromosome 3"/>
</dbReference>
<dbReference type="AlphaFoldDB" id="A0A4Z2BDP9"/>
<dbReference type="PANTHER" id="PTHR12308">
    <property type="entry name" value="ANOCTAMIN"/>
    <property type="match status" value="1"/>
</dbReference>
<comment type="subcellular location">
    <subcellularLocation>
        <location evidence="1 6">Membrane</location>
        <topology evidence="1 6">Multi-pass membrane protein</topology>
    </subcellularLocation>
</comment>
<evidence type="ECO:0000256" key="2">
    <source>
        <dbReference type="ARBA" id="ARBA00009671"/>
    </source>
</evidence>
<dbReference type="GO" id="GO:0005886">
    <property type="term" value="C:plasma membrane"/>
    <property type="evidence" value="ECO:0007669"/>
    <property type="project" value="TreeGrafter"/>
</dbReference>
<dbReference type="Pfam" id="PF04547">
    <property type="entry name" value="Anoctamin"/>
    <property type="match status" value="2"/>
</dbReference>
<feature type="transmembrane region" description="Helical" evidence="6">
    <location>
        <begin position="468"/>
        <end position="497"/>
    </location>
</feature>
<evidence type="ECO:0000256" key="5">
    <source>
        <dbReference type="ARBA" id="ARBA00023136"/>
    </source>
</evidence>
<evidence type="ECO:0000256" key="1">
    <source>
        <dbReference type="ARBA" id="ARBA00004141"/>
    </source>
</evidence>
<keyword evidence="4 6" id="KW-1133">Transmembrane helix</keyword>
<dbReference type="GO" id="GO:0005254">
    <property type="term" value="F:chloride channel activity"/>
    <property type="evidence" value="ECO:0007669"/>
    <property type="project" value="TreeGrafter"/>
</dbReference>
<feature type="transmembrane region" description="Helical" evidence="6">
    <location>
        <begin position="126"/>
        <end position="145"/>
    </location>
</feature>
<evidence type="ECO:0000313" key="8">
    <source>
        <dbReference type="EMBL" id="TNM90524.1"/>
    </source>
</evidence>
<evidence type="ECO:0000256" key="3">
    <source>
        <dbReference type="ARBA" id="ARBA00022692"/>
    </source>
</evidence>
<keyword evidence="5 6" id="KW-0472">Membrane</keyword>
<dbReference type="PANTHER" id="PTHR12308:SF37">
    <property type="entry name" value="ANOCTAMIN-9"/>
    <property type="match status" value="1"/>
</dbReference>
<feature type="domain" description="Anoctamin transmembrane" evidence="7">
    <location>
        <begin position="183"/>
        <end position="508"/>
    </location>
</feature>
<name>A0A4Z2BDP9_9TELE</name>
<comment type="caution">
    <text evidence="6">Lacks conserved residue(s) required for the propagation of feature annotation.</text>
</comment>
<keyword evidence="3 6" id="KW-0812">Transmembrane</keyword>
<organism evidence="8 9">
    <name type="scientific">Takifugu bimaculatus</name>
    <dbReference type="NCBI Taxonomy" id="433685"/>
    <lineage>
        <taxon>Eukaryota</taxon>
        <taxon>Metazoa</taxon>
        <taxon>Chordata</taxon>
        <taxon>Craniata</taxon>
        <taxon>Vertebrata</taxon>
        <taxon>Euteleostomi</taxon>
        <taxon>Actinopterygii</taxon>
        <taxon>Neopterygii</taxon>
        <taxon>Teleostei</taxon>
        <taxon>Neoteleostei</taxon>
        <taxon>Acanthomorphata</taxon>
        <taxon>Eupercaria</taxon>
        <taxon>Tetraodontiformes</taxon>
        <taxon>Tetradontoidea</taxon>
        <taxon>Tetraodontidae</taxon>
        <taxon>Takifugu</taxon>
    </lineage>
</organism>
<evidence type="ECO:0000259" key="7">
    <source>
        <dbReference type="Pfam" id="PF04547"/>
    </source>
</evidence>
<evidence type="ECO:0000256" key="4">
    <source>
        <dbReference type="ARBA" id="ARBA00022989"/>
    </source>
</evidence>
<sequence length="521" mass="59760">MCPRCDNICKVWQLSDTCSYAKISHLFDNEGTVAFAMFMAIWGVGQRQPYCPLQARREELILDIVNDPNCKPRHFQHSYLRSTVVLVLVTLMLMLIIGLAQALVVFRVIAAPLMSESSWAFIRDHANTVAVTLGAVLHYLTIQLMTRVNRWVAFKLCEIGEHQKQHVSRARLLQPNVPHVSPEKTNSFAATERSFTVKMFTFQFFTLFSSLFYCHPSGCLTDLFIQMFVIMLLKQTLNNIFEFTVPWVKNCLRRNTANKLQRKCGQCYRKACRDEQGCVEPCDICKLQDWLRNYHMADTDAFSLFNEFLEMVMQFSFTTIFVAAFPLAPLLALINNIFEIRLDAIKMVRLERRMVPRKTNDIGIWTKVLEAIGVLAVIANGLVIGVSSDFIPRLVYRHQYGPCAAGRPNTHCMQGYINDTLSTALLSHPAVRRDFLAQQMVTEGGLNVTQCSYRDYRSGADYTLTSQFWLVLAVRFAFVVLFEHVVVVCKFVAAWFVPDNPIKVKNDRLLDKLDRLKEELQ</sequence>
<accession>A0A4Z2BDP9</accession>
<feature type="transmembrane region" description="Helical" evidence="6">
    <location>
        <begin position="362"/>
        <end position="386"/>
    </location>
</feature>